<dbReference type="Proteomes" id="UP000887565">
    <property type="component" value="Unplaced"/>
</dbReference>
<dbReference type="WBParaSite" id="nRc.2.0.1.t03352-RA">
    <property type="protein sequence ID" value="nRc.2.0.1.t03352-RA"/>
    <property type="gene ID" value="nRc.2.0.1.g03352"/>
</dbReference>
<organism evidence="1 2">
    <name type="scientific">Romanomermis culicivorax</name>
    <name type="common">Nematode worm</name>
    <dbReference type="NCBI Taxonomy" id="13658"/>
    <lineage>
        <taxon>Eukaryota</taxon>
        <taxon>Metazoa</taxon>
        <taxon>Ecdysozoa</taxon>
        <taxon>Nematoda</taxon>
        <taxon>Enoplea</taxon>
        <taxon>Dorylaimia</taxon>
        <taxon>Mermithida</taxon>
        <taxon>Mermithoidea</taxon>
        <taxon>Mermithidae</taxon>
        <taxon>Romanomermis</taxon>
    </lineage>
</organism>
<evidence type="ECO:0000313" key="1">
    <source>
        <dbReference type="Proteomes" id="UP000887565"/>
    </source>
</evidence>
<evidence type="ECO:0000313" key="2">
    <source>
        <dbReference type="WBParaSite" id="nRc.2.0.1.t03352-RA"/>
    </source>
</evidence>
<name>A0A915HPS2_ROMCU</name>
<dbReference type="AlphaFoldDB" id="A0A915HPS2"/>
<keyword evidence="1" id="KW-1185">Reference proteome</keyword>
<proteinExistence type="predicted"/>
<sequence length="107" mass="12483">MNSSDFKFVLCLCETRFEAKVLLLLCVDEKQPSASRSFLYYCHYHPLSFVFVVASLRTVSRCNRLESNSLMSSLFNNFNIMETYFLISRRAALPKLRLLHRSFQDGV</sequence>
<reference evidence="2" key="1">
    <citation type="submission" date="2022-11" db="UniProtKB">
        <authorList>
            <consortium name="WormBaseParasite"/>
        </authorList>
    </citation>
    <scope>IDENTIFICATION</scope>
</reference>
<protein>
    <submittedName>
        <fullName evidence="2">Uncharacterized protein</fullName>
    </submittedName>
</protein>
<accession>A0A915HPS2</accession>